<dbReference type="EMBL" id="ML976704">
    <property type="protein sequence ID" value="KAF1970045.1"/>
    <property type="molecule type" value="Genomic_DNA"/>
</dbReference>
<dbReference type="Proteomes" id="UP000800036">
    <property type="component" value="Unassembled WGS sequence"/>
</dbReference>
<accession>A0A6A5UZ08</accession>
<reference evidence="2" key="1">
    <citation type="journal article" date="2020" name="Stud. Mycol.">
        <title>101 Dothideomycetes genomes: a test case for predicting lifestyles and emergence of pathogens.</title>
        <authorList>
            <person name="Haridas S."/>
            <person name="Albert R."/>
            <person name="Binder M."/>
            <person name="Bloem J."/>
            <person name="Labutti K."/>
            <person name="Salamov A."/>
            <person name="Andreopoulos B."/>
            <person name="Baker S."/>
            <person name="Barry K."/>
            <person name="Bills G."/>
            <person name="Bluhm B."/>
            <person name="Cannon C."/>
            <person name="Castanera R."/>
            <person name="Culley D."/>
            <person name="Daum C."/>
            <person name="Ezra D."/>
            <person name="Gonzalez J."/>
            <person name="Henrissat B."/>
            <person name="Kuo A."/>
            <person name="Liang C."/>
            <person name="Lipzen A."/>
            <person name="Lutzoni F."/>
            <person name="Magnuson J."/>
            <person name="Mondo S."/>
            <person name="Nolan M."/>
            <person name="Ohm R."/>
            <person name="Pangilinan J."/>
            <person name="Park H.-J."/>
            <person name="Ramirez L."/>
            <person name="Alfaro M."/>
            <person name="Sun H."/>
            <person name="Tritt A."/>
            <person name="Yoshinaga Y."/>
            <person name="Zwiers L.-H."/>
            <person name="Turgeon B."/>
            <person name="Goodwin S."/>
            <person name="Spatafora J."/>
            <person name="Crous P."/>
            <person name="Grigoriev I."/>
        </authorList>
    </citation>
    <scope>NUCLEOTIDE SEQUENCE</scope>
    <source>
        <strain evidence="2">CBS 107.79</strain>
    </source>
</reference>
<evidence type="ECO:0000313" key="2">
    <source>
        <dbReference type="EMBL" id="KAF1970045.1"/>
    </source>
</evidence>
<protein>
    <submittedName>
        <fullName evidence="2">Uncharacterized protein</fullName>
    </submittedName>
</protein>
<gene>
    <name evidence="2" type="ORF">BU23DRAFT_601211</name>
</gene>
<keyword evidence="3" id="KW-1185">Reference proteome</keyword>
<name>A0A6A5UZ08_9PLEO</name>
<evidence type="ECO:0000256" key="1">
    <source>
        <dbReference type="SAM" id="MobiDB-lite"/>
    </source>
</evidence>
<feature type="region of interest" description="Disordered" evidence="1">
    <location>
        <begin position="64"/>
        <end position="84"/>
    </location>
</feature>
<evidence type="ECO:0000313" key="3">
    <source>
        <dbReference type="Proteomes" id="UP000800036"/>
    </source>
</evidence>
<feature type="region of interest" description="Disordered" evidence="1">
    <location>
        <begin position="1"/>
        <end position="49"/>
    </location>
</feature>
<sequence length="164" mass="18452">MKLTKPRPQSLYKPFLKSTQKDISNTKASSEHAKPTANQSLYTRLKADRSIQPTPSLIMRPYNAHDRFYPHPHPPRPHRQPRGEALIDPAEVARLHAASPYARRVSLPNCVAEMPRVMPRGGYDHRSVSPVLRRRGACRRGYRTRKNFAGRGGVGVGGVLVEEV</sequence>
<feature type="compositionally biased region" description="Polar residues" evidence="1">
    <location>
        <begin position="17"/>
        <end position="28"/>
    </location>
</feature>
<dbReference type="AlphaFoldDB" id="A0A6A5UZ08"/>
<proteinExistence type="predicted"/>
<organism evidence="2 3">
    <name type="scientific">Bimuria novae-zelandiae CBS 107.79</name>
    <dbReference type="NCBI Taxonomy" id="1447943"/>
    <lineage>
        <taxon>Eukaryota</taxon>
        <taxon>Fungi</taxon>
        <taxon>Dikarya</taxon>
        <taxon>Ascomycota</taxon>
        <taxon>Pezizomycotina</taxon>
        <taxon>Dothideomycetes</taxon>
        <taxon>Pleosporomycetidae</taxon>
        <taxon>Pleosporales</taxon>
        <taxon>Massarineae</taxon>
        <taxon>Didymosphaeriaceae</taxon>
        <taxon>Bimuria</taxon>
    </lineage>
</organism>